<sequence>MVGLRSANIKDTLSAPLQRMGRVLGLVRFYAEAIKTTPSFQKSELRNSWNIDQSPHVSLSKDFLKKYNENKIDSPTEKRLPTQPKNHNVSPAQPSADNQAPPSLQCPKKLKRFCILNNSVNIILTRPIFLMSGYRHFHKKTKLYLRKGNKCAIRNILPPVSSLNISLNHLTPTESPEKNFAQLILVPSQDNDKKEPNTHDAK</sequence>
<evidence type="ECO:0000313" key="3">
    <source>
        <dbReference type="Proteomes" id="UP000675881"/>
    </source>
</evidence>
<reference evidence="2" key="1">
    <citation type="submission" date="2021-02" db="EMBL/GenBank/DDBJ databases">
        <authorList>
            <person name="Bekaert M."/>
        </authorList>
    </citation>
    <scope>NUCLEOTIDE SEQUENCE</scope>
    <source>
        <strain evidence="2">IoA-00</strain>
    </source>
</reference>
<protein>
    <submittedName>
        <fullName evidence="2">(salmon louse) hypothetical protein</fullName>
    </submittedName>
</protein>
<dbReference type="AlphaFoldDB" id="A0A817FEX1"/>
<evidence type="ECO:0000256" key="1">
    <source>
        <dbReference type="SAM" id="MobiDB-lite"/>
    </source>
</evidence>
<dbReference type="EMBL" id="CAJNVT010000227">
    <property type="protein sequence ID" value="CAF2747792.1"/>
    <property type="molecule type" value="Genomic_DNA"/>
</dbReference>
<name>A0A817FEX1_LEPSM</name>
<evidence type="ECO:0000313" key="2">
    <source>
        <dbReference type="EMBL" id="CAF2747792.1"/>
    </source>
</evidence>
<proteinExistence type="predicted"/>
<feature type="region of interest" description="Disordered" evidence="1">
    <location>
        <begin position="71"/>
        <end position="102"/>
    </location>
</feature>
<keyword evidence="3" id="KW-1185">Reference proteome</keyword>
<accession>A0A817FEX1</accession>
<dbReference type="Proteomes" id="UP000675881">
    <property type="component" value="Unassembled WGS sequence"/>
</dbReference>
<gene>
    <name evidence="2" type="ORF">LSAA_377</name>
</gene>
<organism evidence="2 3">
    <name type="scientific">Lepeophtheirus salmonis</name>
    <name type="common">Salmon louse</name>
    <name type="synonym">Caligus salmonis</name>
    <dbReference type="NCBI Taxonomy" id="72036"/>
    <lineage>
        <taxon>Eukaryota</taxon>
        <taxon>Metazoa</taxon>
        <taxon>Ecdysozoa</taxon>
        <taxon>Arthropoda</taxon>
        <taxon>Crustacea</taxon>
        <taxon>Multicrustacea</taxon>
        <taxon>Hexanauplia</taxon>
        <taxon>Copepoda</taxon>
        <taxon>Siphonostomatoida</taxon>
        <taxon>Caligidae</taxon>
        <taxon>Lepeophtheirus</taxon>
    </lineage>
</organism>
<feature type="compositionally biased region" description="Basic and acidic residues" evidence="1">
    <location>
        <begin position="71"/>
        <end position="80"/>
    </location>
</feature>
<comment type="caution">
    <text evidence="2">The sequence shown here is derived from an EMBL/GenBank/DDBJ whole genome shotgun (WGS) entry which is preliminary data.</text>
</comment>
<feature type="compositionally biased region" description="Polar residues" evidence="1">
    <location>
        <begin position="83"/>
        <end position="102"/>
    </location>
</feature>